<protein>
    <recommendedName>
        <fullName evidence="1">UPF0223 protein DDV21_006400</fullName>
    </recommendedName>
</protein>
<evidence type="ECO:0000313" key="6">
    <source>
        <dbReference type="Proteomes" id="UP000262901"/>
    </source>
</evidence>
<dbReference type="EMBL" id="QVQY01000003">
    <property type="protein sequence ID" value="RFU51670.1"/>
    <property type="molecule type" value="Genomic_DNA"/>
</dbReference>
<dbReference type="NCBIfam" id="NF003353">
    <property type="entry name" value="PRK04387.1"/>
    <property type="match status" value="1"/>
</dbReference>
<reference evidence="4 6" key="2">
    <citation type="submission" date="2018-08" db="EMBL/GenBank/DDBJ databases">
        <title>Draft genome of Streptococcus sp. nov. Z1.</title>
        <authorList>
            <person name="Tian Z."/>
        </authorList>
    </citation>
    <scope>NUCLEOTIDE SEQUENCE [LARGE SCALE GENOMIC DNA]</scope>
    <source>
        <strain evidence="4">Z1</strain>
        <strain evidence="6">Z1(2018)</strain>
    </source>
</reference>
<accession>A0A346NCJ2</accession>
<dbReference type="OrthoDB" id="1649074at2"/>
<evidence type="ECO:0000313" key="5">
    <source>
        <dbReference type="Proteomes" id="UP000246115"/>
    </source>
</evidence>
<dbReference type="KEGG" id="schj:DDV21_006400"/>
<proteinExistence type="inferred from homology"/>
<dbReference type="RefSeq" id="WP_116877087.1">
    <property type="nucleotide sequence ID" value="NZ_CP031733.1"/>
</dbReference>
<evidence type="ECO:0000313" key="2">
    <source>
        <dbReference type="EMBL" id="AXQ78737.1"/>
    </source>
</evidence>
<dbReference type="EMBL" id="QVQZ01000001">
    <property type="protein sequence ID" value="RFU53991.1"/>
    <property type="molecule type" value="Genomic_DNA"/>
</dbReference>
<evidence type="ECO:0000313" key="3">
    <source>
        <dbReference type="EMBL" id="RFU51670.1"/>
    </source>
</evidence>
<dbReference type="SUPFAM" id="SSF158504">
    <property type="entry name" value="BH2638-like"/>
    <property type="match status" value="1"/>
</dbReference>
<dbReference type="PIRSF" id="PIRSF037260">
    <property type="entry name" value="UPF0223"/>
    <property type="match status" value="1"/>
</dbReference>
<sequence>MSKNYSYPLDTSWSTEEIVSVLYFLNQVEKAYESKVSVTALLESYADFKKIVKSKGQEKRIDRAFERSSGYSAYRAVKAAKEKEKGFISLGN</sequence>
<dbReference type="Proteomes" id="UP000264056">
    <property type="component" value="Unassembled WGS sequence"/>
</dbReference>
<comment type="similarity">
    <text evidence="1">Belongs to the UPF0223 family.</text>
</comment>
<dbReference type="InterPro" id="IPR007920">
    <property type="entry name" value="UPF0223"/>
</dbReference>
<dbReference type="AlphaFoldDB" id="A0A372KNY1"/>
<organism evidence="4 6">
    <name type="scientific">Streptococcus chenjunshii</name>
    <dbReference type="NCBI Taxonomy" id="2173853"/>
    <lineage>
        <taxon>Bacteria</taxon>
        <taxon>Bacillati</taxon>
        <taxon>Bacillota</taxon>
        <taxon>Bacilli</taxon>
        <taxon>Lactobacillales</taxon>
        <taxon>Streptococcaceae</taxon>
        <taxon>Streptococcus</taxon>
    </lineage>
</organism>
<evidence type="ECO:0000313" key="7">
    <source>
        <dbReference type="Proteomes" id="UP000264056"/>
    </source>
</evidence>
<dbReference type="Proteomes" id="UP000262901">
    <property type="component" value="Unassembled WGS sequence"/>
</dbReference>
<dbReference type="Gene3D" id="1.10.220.80">
    <property type="entry name" value="BH2638-like"/>
    <property type="match status" value="1"/>
</dbReference>
<dbReference type="EMBL" id="CP031733">
    <property type="protein sequence ID" value="AXQ78737.1"/>
    <property type="molecule type" value="Genomic_DNA"/>
</dbReference>
<dbReference type="InterPro" id="IPR023324">
    <property type="entry name" value="BH2638-like_sf"/>
</dbReference>
<gene>
    <name evidence="2" type="ORF">DDV21_006400</name>
    <name evidence="3" type="ORF">DDV22_02140</name>
    <name evidence="4" type="ORF">DDV23_00200</name>
</gene>
<reference evidence="3 7" key="1">
    <citation type="submission" date="2018-08" db="EMBL/GenBank/DDBJ databases">
        <title>Draft genome of Streptococcus sp .nov. Z2.</title>
        <authorList>
            <person name="Tian Z."/>
        </authorList>
    </citation>
    <scope>NUCLEOTIDE SEQUENCE [LARGE SCALE GENOMIC DNA]</scope>
    <source>
        <strain evidence="3 7">Z2</strain>
    </source>
</reference>
<evidence type="ECO:0000313" key="4">
    <source>
        <dbReference type="EMBL" id="RFU53991.1"/>
    </source>
</evidence>
<reference evidence="2" key="4">
    <citation type="journal article" date="2019" name="Int. J. Syst. Evol. Microbiol.">
        <title>Streptococcus chenjunshii sp. nov. isolated from feces of Tibetan antelopes.</title>
        <authorList>
            <person name="Tian Z."/>
            <person name="Lu S."/>
            <person name="Jin D."/>
            <person name="Yang J."/>
            <person name="Pu J."/>
            <person name="Lai X.H."/>
            <person name="Bai X.N."/>
            <person name="Wu X.M."/>
            <person name="Li J."/>
            <person name="Wang S."/>
            <person name="Xu J."/>
        </authorList>
    </citation>
    <scope>NUCLEOTIDE SEQUENCE</scope>
    <source>
        <strain evidence="2">Z15</strain>
    </source>
</reference>
<dbReference type="Proteomes" id="UP000246115">
    <property type="component" value="Chromosome"/>
</dbReference>
<dbReference type="Pfam" id="PF05256">
    <property type="entry name" value="UPF0223"/>
    <property type="match status" value="1"/>
</dbReference>
<name>A0A372KNY1_9STRE</name>
<evidence type="ECO:0000256" key="1">
    <source>
        <dbReference type="HAMAP-Rule" id="MF_01041"/>
    </source>
</evidence>
<keyword evidence="7" id="KW-1185">Reference proteome</keyword>
<accession>A0A372KNY1</accession>
<reference evidence="5" key="3">
    <citation type="submission" date="2018-08" db="EMBL/GenBank/DDBJ databases">
        <title>Streptococcus chenjunshii sp. nov., isolated from stools sample of the Tibetan antelope in the Qinghai-Tibet plateau, China.</title>
        <authorList>
            <person name="Tian Z."/>
        </authorList>
    </citation>
    <scope>NUCLEOTIDE SEQUENCE [LARGE SCALE GENOMIC DNA]</scope>
    <source>
        <strain evidence="5">Z15</strain>
    </source>
</reference>
<dbReference type="HAMAP" id="MF_01041">
    <property type="entry name" value="UPF0223"/>
    <property type="match status" value="1"/>
</dbReference>